<dbReference type="PIRSF" id="PIRSF005091">
    <property type="entry name" value="Mmb_sulf_HI1246"/>
    <property type="match status" value="1"/>
</dbReference>
<evidence type="ECO:0000313" key="11">
    <source>
        <dbReference type="Proteomes" id="UP001224418"/>
    </source>
</evidence>
<evidence type="ECO:0000256" key="8">
    <source>
        <dbReference type="SAM" id="Phobius"/>
    </source>
</evidence>
<dbReference type="Proteomes" id="UP001224418">
    <property type="component" value="Unassembled WGS sequence"/>
</dbReference>
<comment type="similarity">
    <text evidence="3">Belongs to the LTA synthase family.</text>
</comment>
<dbReference type="InterPro" id="IPR000917">
    <property type="entry name" value="Sulfatase_N"/>
</dbReference>
<evidence type="ECO:0000256" key="3">
    <source>
        <dbReference type="ARBA" id="ARBA00009983"/>
    </source>
</evidence>
<feature type="transmembrane region" description="Helical" evidence="8">
    <location>
        <begin position="32"/>
        <end position="51"/>
    </location>
</feature>
<dbReference type="EMBL" id="JAUSWN010000009">
    <property type="protein sequence ID" value="MDQ0479574.1"/>
    <property type="molecule type" value="Genomic_DNA"/>
</dbReference>
<dbReference type="InterPro" id="IPR050448">
    <property type="entry name" value="OpgB/LTA_synthase_biosynth"/>
</dbReference>
<comment type="pathway">
    <text evidence="2">Cell wall biogenesis; lipoteichoic acid biosynthesis.</text>
</comment>
<feature type="transmembrane region" description="Helical" evidence="8">
    <location>
        <begin position="175"/>
        <end position="195"/>
    </location>
</feature>
<dbReference type="CDD" id="cd16015">
    <property type="entry name" value="LTA_synthase"/>
    <property type="match status" value="1"/>
</dbReference>
<feature type="domain" description="Sulfatase N-terminal" evidence="9">
    <location>
        <begin position="276"/>
        <end position="562"/>
    </location>
</feature>
<keyword evidence="7 8" id="KW-0472">Membrane</keyword>
<keyword evidence="6 8" id="KW-1133">Transmembrane helix</keyword>
<evidence type="ECO:0000256" key="5">
    <source>
        <dbReference type="ARBA" id="ARBA00022692"/>
    </source>
</evidence>
<reference evidence="10 11" key="1">
    <citation type="submission" date="2023-07" db="EMBL/GenBank/DDBJ databases">
        <title>Genomic Encyclopedia of Type Strains, Phase IV (KMG-IV): sequencing the most valuable type-strain genomes for metagenomic binning, comparative biology and taxonomic classification.</title>
        <authorList>
            <person name="Goeker M."/>
        </authorList>
    </citation>
    <scope>NUCLEOTIDE SEQUENCE [LARGE SCALE GENOMIC DNA]</scope>
    <source>
        <strain evidence="10 11">DSM 1400</strain>
    </source>
</reference>
<gene>
    <name evidence="10" type="ORF">QOZ93_001315</name>
</gene>
<dbReference type="RefSeq" id="WP_307355584.1">
    <property type="nucleotide sequence ID" value="NZ_BAAACJ010000033.1"/>
</dbReference>
<keyword evidence="4" id="KW-1003">Cell membrane</keyword>
<evidence type="ECO:0000256" key="2">
    <source>
        <dbReference type="ARBA" id="ARBA00004936"/>
    </source>
</evidence>
<evidence type="ECO:0000259" key="9">
    <source>
        <dbReference type="Pfam" id="PF00884"/>
    </source>
</evidence>
<dbReference type="SUPFAM" id="SSF53649">
    <property type="entry name" value="Alkaline phosphatase-like"/>
    <property type="match status" value="1"/>
</dbReference>
<dbReference type="Gene3D" id="3.30.1120.170">
    <property type="match status" value="1"/>
</dbReference>
<sequence length="624" mass="72638">MDNINTSYKTIKIPNCLCNIFKNIKFIFKDKAFIYSILAILVKIFLFFAVMGDHNVSKFNFKTMFFNVPPIMVYLSFICMFLSFTYLFKGKKHLFSIIILDILLTILMIGDLWYFRSNRSFLTFHMLSYTANLHNLSDSIFAMFRPIDLIFLLDILILLLYFFKIKNNYLTFKRNFSSFLILFIIPLFYLPYAHYKIDISKNCFSDQHLFFTTWTQDQNMFNLTPIGFHIYDGYSFYKDSRKHTLTNSEKKEIETWFKAKAEKLPDNKYKGIFKGKNLITIQIESLENFVIGKSIDGEEITPNLNKLLKNSLYFNNIKEQTFAGTTSDAELLANTSIFPVRRGSTFFRYPNNTYPSSLPKLLEDIGYNTIAIHPDKGSYWNWLPSLSSIGFKKCIDSSHFNMDETIGLGLSDGSFFKQLVPILKQQKNPFYSFSITLSNHAPFSMPEKFKDIKIPDKLKGTVIGKYFESVHYTDKVIGQFINSLENNNLLENSIIVFYGDHEGPHKFFQDQVQSIKGLPKWSKKNDLNTPLIIYSKDYTGETINTYGGEVDITPTLAYLLGVEKDKYIYSTMGRNILNTKRNFAILPNGTIKSKNLTKKEIDMFSKATYYSNKIIESNYFKKEH</sequence>
<evidence type="ECO:0000256" key="6">
    <source>
        <dbReference type="ARBA" id="ARBA00022989"/>
    </source>
</evidence>
<evidence type="ECO:0000256" key="7">
    <source>
        <dbReference type="ARBA" id="ARBA00023136"/>
    </source>
</evidence>
<keyword evidence="5 8" id="KW-0812">Transmembrane</keyword>
<accession>A0ABU0JU35</accession>
<comment type="caution">
    <text evidence="10">The sequence shown here is derived from an EMBL/GenBank/DDBJ whole genome shotgun (WGS) entry which is preliminary data.</text>
</comment>
<name>A0ABU0JU35_HATLI</name>
<evidence type="ECO:0000313" key="10">
    <source>
        <dbReference type="EMBL" id="MDQ0479574.1"/>
    </source>
</evidence>
<feature type="transmembrane region" description="Helical" evidence="8">
    <location>
        <begin position="143"/>
        <end position="163"/>
    </location>
</feature>
<evidence type="ECO:0000256" key="1">
    <source>
        <dbReference type="ARBA" id="ARBA00004651"/>
    </source>
</evidence>
<dbReference type="PANTHER" id="PTHR47371:SF3">
    <property type="entry name" value="PHOSPHOGLYCEROL TRANSFERASE I"/>
    <property type="match status" value="1"/>
</dbReference>
<keyword evidence="11" id="KW-1185">Reference proteome</keyword>
<feature type="transmembrane region" description="Helical" evidence="8">
    <location>
        <begin position="95"/>
        <end position="115"/>
    </location>
</feature>
<dbReference type="InterPro" id="IPR017850">
    <property type="entry name" value="Alkaline_phosphatase_core_sf"/>
</dbReference>
<dbReference type="Gene3D" id="3.40.720.10">
    <property type="entry name" value="Alkaline Phosphatase, subunit A"/>
    <property type="match status" value="1"/>
</dbReference>
<dbReference type="PANTHER" id="PTHR47371">
    <property type="entry name" value="LIPOTEICHOIC ACID SYNTHASE"/>
    <property type="match status" value="1"/>
</dbReference>
<comment type="subcellular location">
    <subcellularLocation>
        <location evidence="1">Cell membrane</location>
        <topology evidence="1">Multi-pass membrane protein</topology>
    </subcellularLocation>
</comment>
<protein>
    <submittedName>
        <fullName evidence="10">Phosphoglycerol transferase MdoB-like AlkP superfamily enzyme</fullName>
    </submittedName>
</protein>
<feature type="transmembrane region" description="Helical" evidence="8">
    <location>
        <begin position="71"/>
        <end position="88"/>
    </location>
</feature>
<dbReference type="InterPro" id="IPR012160">
    <property type="entry name" value="LtaS-like"/>
</dbReference>
<organism evidence="10 11">
    <name type="scientific">Hathewaya limosa</name>
    <name type="common">Clostridium limosum</name>
    <dbReference type="NCBI Taxonomy" id="1536"/>
    <lineage>
        <taxon>Bacteria</taxon>
        <taxon>Bacillati</taxon>
        <taxon>Bacillota</taxon>
        <taxon>Clostridia</taxon>
        <taxon>Eubacteriales</taxon>
        <taxon>Clostridiaceae</taxon>
        <taxon>Hathewaya</taxon>
    </lineage>
</organism>
<evidence type="ECO:0000256" key="4">
    <source>
        <dbReference type="ARBA" id="ARBA00022475"/>
    </source>
</evidence>
<proteinExistence type="inferred from homology"/>
<dbReference type="Pfam" id="PF00884">
    <property type="entry name" value="Sulfatase"/>
    <property type="match status" value="1"/>
</dbReference>